<keyword evidence="11" id="KW-0238">DNA-binding</keyword>
<evidence type="ECO:0000256" key="14">
    <source>
        <dbReference type="ARBA" id="ARBA00023235"/>
    </source>
</evidence>
<evidence type="ECO:0000256" key="2">
    <source>
        <dbReference type="ARBA" id="ARBA00001947"/>
    </source>
</evidence>
<dbReference type="GO" id="GO:0006260">
    <property type="term" value="P:DNA replication"/>
    <property type="evidence" value="ECO:0007669"/>
    <property type="project" value="InterPro"/>
</dbReference>
<reference evidence="21" key="1">
    <citation type="submission" date="2016-10" db="EMBL/GenBank/DDBJ databases">
        <authorList>
            <person name="Varghese N."/>
            <person name="Submissions S."/>
        </authorList>
    </citation>
    <scope>NUCLEOTIDE SEQUENCE [LARGE SCALE GENOMIC DNA]</scope>
    <source>
        <strain evidence="21">IBRC-M10078</strain>
    </source>
</reference>
<feature type="domain" description="Helicase C-terminal" evidence="19">
    <location>
        <begin position="215"/>
        <end position="363"/>
    </location>
</feature>
<sequence length="594" mass="68688">MINEAKKVLKNYFGYDSFRKGQEEIISNVILKVPTLAIMPTGGGKSLCYQVPGMISDGVTLVISPLISLMKDQVDALNDNGIPSTYINSSLSSLEIEDRINDAKLERYKFIYVAPERLESRAFRQLLKELPIKIIAIDEAHCISQWGHDFRPSYRNIQMVINELQNQPTIVALTATATREVISDICNILDIPIEHVFVTGFTRENLSFTLVKGENKRDVILRYLERNQGQAGIIYASTRKEVDQLYQFLKKTGYLVGKYHAGMTEEERYKAQEMFLFDRITIMVATNAFGMGIDKSNVRYVIHHNLPKNIEAYYQEAGRAGRDGEPGECLLLFNPQDVQLQKFLIEQSSMNDHVKTFEYKKLQQMIDYCHTDKCLQQYILAYFGEDNQTYRCGKCLNCTDQREKHDMTTEALMIFSCIKRMNERFGKTLVAQVLKGSKNKRITQFNFMKLSTYGLLKNKTEKDIVDMIDFLAAEGYIELTSGQYPVLTLDKKAYLVFKGDLQVIRKVQMNQRQLVEDNQLFEELRALRKQISEEENLPPYIVFSDRTLREMSQVCPREKKDMLEIKGIAEMKFERYGIRFLERIKKYLEGSEGV</sequence>
<evidence type="ECO:0000256" key="13">
    <source>
        <dbReference type="ARBA" id="ARBA00023204"/>
    </source>
</evidence>
<dbReference type="InterPro" id="IPR032284">
    <property type="entry name" value="RecQ_Zn-bd"/>
</dbReference>
<keyword evidence="8 20" id="KW-0347">Helicase</keyword>
<evidence type="ECO:0000256" key="3">
    <source>
        <dbReference type="ARBA" id="ARBA00005446"/>
    </source>
</evidence>
<dbReference type="GO" id="GO:0006281">
    <property type="term" value="P:DNA repair"/>
    <property type="evidence" value="ECO:0007669"/>
    <property type="project" value="UniProtKB-KW"/>
</dbReference>
<dbReference type="PROSITE" id="PS50967">
    <property type="entry name" value="HRDC"/>
    <property type="match status" value="1"/>
</dbReference>
<evidence type="ECO:0000256" key="16">
    <source>
        <dbReference type="NCBIfam" id="TIGR01389"/>
    </source>
</evidence>
<evidence type="ECO:0000259" key="17">
    <source>
        <dbReference type="PROSITE" id="PS50967"/>
    </source>
</evidence>
<dbReference type="Proteomes" id="UP000199159">
    <property type="component" value="Unassembled WGS sequence"/>
</dbReference>
<keyword evidence="4" id="KW-0479">Metal-binding</keyword>
<dbReference type="EMBL" id="FNJU01000002">
    <property type="protein sequence ID" value="SDP31317.1"/>
    <property type="molecule type" value="Genomic_DNA"/>
</dbReference>
<dbReference type="Pfam" id="PF00570">
    <property type="entry name" value="HRDC"/>
    <property type="match status" value="1"/>
</dbReference>
<dbReference type="SMART" id="SM00341">
    <property type="entry name" value="HRDC"/>
    <property type="match status" value="1"/>
</dbReference>
<evidence type="ECO:0000256" key="12">
    <source>
        <dbReference type="ARBA" id="ARBA00023172"/>
    </source>
</evidence>
<dbReference type="Pfam" id="PF09382">
    <property type="entry name" value="RQC"/>
    <property type="match status" value="1"/>
</dbReference>
<dbReference type="OrthoDB" id="9763310at2"/>
<dbReference type="InterPro" id="IPR010997">
    <property type="entry name" value="HRDC-like_sf"/>
</dbReference>
<dbReference type="InterPro" id="IPR001650">
    <property type="entry name" value="Helicase_C-like"/>
</dbReference>
<dbReference type="GO" id="GO:0003677">
    <property type="term" value="F:DNA binding"/>
    <property type="evidence" value="ECO:0007669"/>
    <property type="project" value="UniProtKB-KW"/>
</dbReference>
<dbReference type="GO" id="GO:0009432">
    <property type="term" value="P:SOS response"/>
    <property type="evidence" value="ECO:0007669"/>
    <property type="project" value="UniProtKB-UniRule"/>
</dbReference>
<dbReference type="SUPFAM" id="SSF47819">
    <property type="entry name" value="HRDC-like"/>
    <property type="match status" value="1"/>
</dbReference>
<dbReference type="InterPro" id="IPR027417">
    <property type="entry name" value="P-loop_NTPase"/>
</dbReference>
<dbReference type="Gene3D" id="3.40.50.300">
    <property type="entry name" value="P-loop containing nucleotide triphosphate hydrolases"/>
    <property type="match status" value="2"/>
</dbReference>
<keyword evidence="14" id="KW-0413">Isomerase</keyword>
<dbReference type="GO" id="GO:0016787">
    <property type="term" value="F:hydrolase activity"/>
    <property type="evidence" value="ECO:0007669"/>
    <property type="project" value="UniProtKB-KW"/>
</dbReference>
<accession>A0A1H0RPG6</accession>
<dbReference type="GO" id="GO:0005737">
    <property type="term" value="C:cytoplasm"/>
    <property type="evidence" value="ECO:0007669"/>
    <property type="project" value="TreeGrafter"/>
</dbReference>
<dbReference type="GO" id="GO:0030894">
    <property type="term" value="C:replisome"/>
    <property type="evidence" value="ECO:0007669"/>
    <property type="project" value="TreeGrafter"/>
</dbReference>
<evidence type="ECO:0000259" key="19">
    <source>
        <dbReference type="PROSITE" id="PS51194"/>
    </source>
</evidence>
<comment type="cofactor">
    <cofactor evidence="2">
        <name>Zn(2+)</name>
        <dbReference type="ChEBI" id="CHEBI:29105"/>
    </cofactor>
</comment>
<dbReference type="GO" id="GO:0046872">
    <property type="term" value="F:metal ion binding"/>
    <property type="evidence" value="ECO:0007669"/>
    <property type="project" value="UniProtKB-KW"/>
</dbReference>
<evidence type="ECO:0000256" key="1">
    <source>
        <dbReference type="ARBA" id="ARBA00001946"/>
    </source>
</evidence>
<dbReference type="PROSITE" id="PS51194">
    <property type="entry name" value="HELICASE_CTER"/>
    <property type="match status" value="1"/>
</dbReference>
<dbReference type="GO" id="GO:0043590">
    <property type="term" value="C:bacterial nucleoid"/>
    <property type="evidence" value="ECO:0007669"/>
    <property type="project" value="TreeGrafter"/>
</dbReference>
<dbReference type="InterPro" id="IPR018982">
    <property type="entry name" value="RQC_domain"/>
</dbReference>
<dbReference type="CDD" id="cd18794">
    <property type="entry name" value="SF2_C_RecQ"/>
    <property type="match status" value="1"/>
</dbReference>
<dbReference type="SMART" id="SM00490">
    <property type="entry name" value="HELICc"/>
    <property type="match status" value="1"/>
</dbReference>
<dbReference type="GO" id="GO:0009378">
    <property type="term" value="F:four-way junction helicase activity"/>
    <property type="evidence" value="ECO:0007669"/>
    <property type="project" value="TreeGrafter"/>
</dbReference>
<dbReference type="Pfam" id="PF00271">
    <property type="entry name" value="Helicase_C"/>
    <property type="match status" value="1"/>
</dbReference>
<evidence type="ECO:0000256" key="6">
    <source>
        <dbReference type="ARBA" id="ARBA00022763"/>
    </source>
</evidence>
<feature type="domain" description="HRDC" evidence="17">
    <location>
        <begin position="514"/>
        <end position="594"/>
    </location>
</feature>
<proteinExistence type="inferred from homology"/>
<evidence type="ECO:0000256" key="11">
    <source>
        <dbReference type="ARBA" id="ARBA00023125"/>
    </source>
</evidence>
<dbReference type="CDD" id="cd17920">
    <property type="entry name" value="DEXHc_RecQ"/>
    <property type="match status" value="1"/>
</dbReference>
<keyword evidence="13" id="KW-0234">DNA repair</keyword>
<keyword evidence="12" id="KW-0233">DNA recombination</keyword>
<dbReference type="InterPro" id="IPR036390">
    <property type="entry name" value="WH_DNA-bd_sf"/>
</dbReference>
<dbReference type="Gene3D" id="1.10.150.80">
    <property type="entry name" value="HRDC domain"/>
    <property type="match status" value="1"/>
</dbReference>
<dbReference type="InterPro" id="IPR044876">
    <property type="entry name" value="HRDC_dom_sf"/>
</dbReference>
<evidence type="ECO:0000256" key="10">
    <source>
        <dbReference type="ARBA" id="ARBA00022840"/>
    </source>
</evidence>
<dbReference type="GO" id="GO:0006310">
    <property type="term" value="P:DNA recombination"/>
    <property type="evidence" value="ECO:0007669"/>
    <property type="project" value="UniProtKB-UniRule"/>
</dbReference>
<dbReference type="InterPro" id="IPR036388">
    <property type="entry name" value="WH-like_DNA-bd_sf"/>
</dbReference>
<dbReference type="SUPFAM" id="SSF46785">
    <property type="entry name" value="Winged helix' DNA-binding domain"/>
    <property type="match status" value="1"/>
</dbReference>
<comment type="similarity">
    <text evidence="3">Belongs to the helicase family. RecQ subfamily.</text>
</comment>
<protein>
    <recommendedName>
        <fullName evidence="16">DNA helicase RecQ</fullName>
        <ecNumber evidence="16">5.6.2.4</ecNumber>
    </recommendedName>
</protein>
<dbReference type="PROSITE" id="PS51192">
    <property type="entry name" value="HELICASE_ATP_BIND_1"/>
    <property type="match status" value="1"/>
</dbReference>
<keyword evidence="9" id="KW-0862">Zinc</keyword>
<dbReference type="InterPro" id="IPR014001">
    <property type="entry name" value="Helicase_ATP-bd"/>
</dbReference>
<evidence type="ECO:0000313" key="20">
    <source>
        <dbReference type="EMBL" id="SDP31317.1"/>
    </source>
</evidence>
<dbReference type="Pfam" id="PF16124">
    <property type="entry name" value="RecQ_Zn_bind"/>
    <property type="match status" value="1"/>
</dbReference>
<dbReference type="InterPro" id="IPR002121">
    <property type="entry name" value="HRDC_dom"/>
</dbReference>
<dbReference type="GO" id="GO:0043138">
    <property type="term" value="F:3'-5' DNA helicase activity"/>
    <property type="evidence" value="ECO:0007669"/>
    <property type="project" value="UniProtKB-EC"/>
</dbReference>
<evidence type="ECO:0000256" key="15">
    <source>
        <dbReference type="ARBA" id="ARBA00034617"/>
    </source>
</evidence>
<dbReference type="InterPro" id="IPR004589">
    <property type="entry name" value="DNA_helicase_ATP-dep_RecQ"/>
</dbReference>
<evidence type="ECO:0000256" key="4">
    <source>
        <dbReference type="ARBA" id="ARBA00022723"/>
    </source>
</evidence>
<gene>
    <name evidence="20" type="ORF">SAMN05216565_102320</name>
</gene>
<evidence type="ECO:0000313" key="21">
    <source>
        <dbReference type="Proteomes" id="UP000199159"/>
    </source>
</evidence>
<dbReference type="GO" id="GO:0005524">
    <property type="term" value="F:ATP binding"/>
    <property type="evidence" value="ECO:0007669"/>
    <property type="project" value="UniProtKB-KW"/>
</dbReference>
<dbReference type="SMART" id="SM00956">
    <property type="entry name" value="RQC"/>
    <property type="match status" value="1"/>
</dbReference>
<keyword evidence="6" id="KW-0227">DNA damage</keyword>
<comment type="catalytic activity">
    <reaction evidence="15">
        <text>Couples ATP hydrolysis with the unwinding of duplex DNA by translocating in the 3'-5' direction.</text>
        <dbReference type="EC" id="5.6.2.4"/>
    </reaction>
</comment>
<dbReference type="NCBIfam" id="TIGR01389">
    <property type="entry name" value="recQ"/>
    <property type="match status" value="1"/>
</dbReference>
<keyword evidence="10" id="KW-0067">ATP-binding</keyword>
<dbReference type="NCBIfam" id="TIGR00614">
    <property type="entry name" value="recQ_fam"/>
    <property type="match status" value="1"/>
</dbReference>
<evidence type="ECO:0000256" key="8">
    <source>
        <dbReference type="ARBA" id="ARBA00022806"/>
    </source>
</evidence>
<dbReference type="Gene3D" id="1.10.10.10">
    <property type="entry name" value="Winged helix-like DNA-binding domain superfamily/Winged helix DNA-binding domain"/>
    <property type="match status" value="1"/>
</dbReference>
<dbReference type="InterPro" id="IPR006293">
    <property type="entry name" value="DNA_helicase_ATP-dep_RecQ_bac"/>
</dbReference>
<dbReference type="PANTHER" id="PTHR13710">
    <property type="entry name" value="DNA HELICASE RECQ FAMILY MEMBER"/>
    <property type="match status" value="1"/>
</dbReference>
<dbReference type="AlphaFoldDB" id="A0A1H0RPG6"/>
<dbReference type="RefSeq" id="WP_090850725.1">
    <property type="nucleotide sequence ID" value="NZ_FNJU01000002.1"/>
</dbReference>
<evidence type="ECO:0000259" key="18">
    <source>
        <dbReference type="PROSITE" id="PS51192"/>
    </source>
</evidence>
<dbReference type="Pfam" id="PF00270">
    <property type="entry name" value="DEAD"/>
    <property type="match status" value="1"/>
</dbReference>
<organism evidence="20 21">
    <name type="scientific">Litchfieldia salsa</name>
    <dbReference type="NCBI Taxonomy" id="930152"/>
    <lineage>
        <taxon>Bacteria</taxon>
        <taxon>Bacillati</taxon>
        <taxon>Bacillota</taxon>
        <taxon>Bacilli</taxon>
        <taxon>Bacillales</taxon>
        <taxon>Bacillaceae</taxon>
        <taxon>Litchfieldia</taxon>
    </lineage>
</organism>
<feature type="domain" description="Helicase ATP-binding" evidence="18">
    <location>
        <begin position="26"/>
        <end position="195"/>
    </location>
</feature>
<dbReference type="EC" id="5.6.2.4" evidence="16"/>
<name>A0A1H0RPG6_9BACI</name>
<keyword evidence="7" id="KW-0378">Hydrolase</keyword>
<dbReference type="PANTHER" id="PTHR13710:SF105">
    <property type="entry name" value="ATP-DEPENDENT DNA HELICASE Q1"/>
    <property type="match status" value="1"/>
</dbReference>
<keyword evidence="5" id="KW-0547">Nucleotide-binding</keyword>
<keyword evidence="21" id="KW-1185">Reference proteome</keyword>
<dbReference type="SUPFAM" id="SSF52540">
    <property type="entry name" value="P-loop containing nucleoside triphosphate hydrolases"/>
    <property type="match status" value="1"/>
</dbReference>
<dbReference type="SMART" id="SM00487">
    <property type="entry name" value="DEXDc"/>
    <property type="match status" value="1"/>
</dbReference>
<evidence type="ECO:0000256" key="7">
    <source>
        <dbReference type="ARBA" id="ARBA00022801"/>
    </source>
</evidence>
<dbReference type="InterPro" id="IPR011545">
    <property type="entry name" value="DEAD/DEAH_box_helicase_dom"/>
</dbReference>
<evidence type="ECO:0000256" key="5">
    <source>
        <dbReference type="ARBA" id="ARBA00022741"/>
    </source>
</evidence>
<comment type="cofactor">
    <cofactor evidence="1">
        <name>Mg(2+)</name>
        <dbReference type="ChEBI" id="CHEBI:18420"/>
    </cofactor>
</comment>
<dbReference type="FunFam" id="3.40.50.300:FF:000296">
    <property type="entry name" value="ATP-dependent DNA helicase RecQ"/>
    <property type="match status" value="1"/>
</dbReference>
<dbReference type="STRING" id="930152.SAMN05216565_102320"/>
<evidence type="ECO:0000256" key="9">
    <source>
        <dbReference type="ARBA" id="ARBA00022833"/>
    </source>
</evidence>